<feature type="chain" id="PRO_5010580456" evidence="13">
    <location>
        <begin position="31"/>
        <end position="743"/>
    </location>
</feature>
<dbReference type="Proteomes" id="UP000189818">
    <property type="component" value="Unassembled WGS sequence"/>
</dbReference>
<organism evidence="16 17">
    <name type="scientific">Rhizorhabdus histidinilytica</name>
    <dbReference type="NCBI Taxonomy" id="439228"/>
    <lineage>
        <taxon>Bacteria</taxon>
        <taxon>Pseudomonadati</taxon>
        <taxon>Pseudomonadota</taxon>
        <taxon>Alphaproteobacteria</taxon>
        <taxon>Sphingomonadales</taxon>
        <taxon>Sphingomonadaceae</taxon>
        <taxon>Rhizorhabdus</taxon>
    </lineage>
</organism>
<evidence type="ECO:0000256" key="13">
    <source>
        <dbReference type="SAM" id="SignalP"/>
    </source>
</evidence>
<dbReference type="CDD" id="cd01347">
    <property type="entry name" value="ligand_gated_channel"/>
    <property type="match status" value="1"/>
</dbReference>
<keyword evidence="3 11" id="KW-1134">Transmembrane beta strand</keyword>
<dbReference type="AlphaFoldDB" id="A0A1T5AYG7"/>
<evidence type="ECO:0000256" key="9">
    <source>
        <dbReference type="ARBA" id="ARBA00023136"/>
    </source>
</evidence>
<dbReference type="GO" id="GO:0006826">
    <property type="term" value="P:iron ion transport"/>
    <property type="evidence" value="ECO:0007669"/>
    <property type="project" value="UniProtKB-KW"/>
</dbReference>
<evidence type="ECO:0000259" key="15">
    <source>
        <dbReference type="Pfam" id="PF07715"/>
    </source>
</evidence>
<keyword evidence="8 12" id="KW-0798">TonB box</keyword>
<evidence type="ECO:0000259" key="14">
    <source>
        <dbReference type="Pfam" id="PF00593"/>
    </source>
</evidence>
<feature type="domain" description="TonB-dependent receptor-like beta-barrel" evidence="14">
    <location>
        <begin position="265"/>
        <end position="704"/>
    </location>
</feature>
<evidence type="ECO:0000256" key="5">
    <source>
        <dbReference type="ARBA" id="ARBA00022692"/>
    </source>
</evidence>
<evidence type="ECO:0000256" key="11">
    <source>
        <dbReference type="PROSITE-ProRule" id="PRU01360"/>
    </source>
</evidence>
<dbReference type="InterPro" id="IPR039426">
    <property type="entry name" value="TonB-dep_rcpt-like"/>
</dbReference>
<keyword evidence="7" id="KW-0406">Ion transport</keyword>
<dbReference type="SUPFAM" id="SSF56935">
    <property type="entry name" value="Porins"/>
    <property type="match status" value="1"/>
</dbReference>
<evidence type="ECO:0000256" key="6">
    <source>
        <dbReference type="ARBA" id="ARBA00023004"/>
    </source>
</evidence>
<keyword evidence="2 11" id="KW-0813">Transport</keyword>
<dbReference type="OrthoDB" id="9760333at2"/>
<keyword evidence="6" id="KW-0408">Iron</keyword>
<evidence type="ECO:0000256" key="3">
    <source>
        <dbReference type="ARBA" id="ARBA00022452"/>
    </source>
</evidence>
<comment type="similarity">
    <text evidence="11 12">Belongs to the TonB-dependent receptor family.</text>
</comment>
<dbReference type="Pfam" id="PF00593">
    <property type="entry name" value="TonB_dep_Rec_b-barrel"/>
    <property type="match status" value="1"/>
</dbReference>
<dbReference type="PANTHER" id="PTHR32552">
    <property type="entry name" value="FERRICHROME IRON RECEPTOR-RELATED"/>
    <property type="match status" value="1"/>
</dbReference>
<dbReference type="RefSeq" id="WP_079647070.1">
    <property type="nucleotide sequence ID" value="NZ_FUYM01000002.1"/>
</dbReference>
<evidence type="ECO:0000256" key="1">
    <source>
        <dbReference type="ARBA" id="ARBA00004571"/>
    </source>
</evidence>
<dbReference type="PANTHER" id="PTHR32552:SF81">
    <property type="entry name" value="TONB-DEPENDENT OUTER MEMBRANE RECEPTOR"/>
    <property type="match status" value="1"/>
</dbReference>
<dbReference type="InterPro" id="IPR012910">
    <property type="entry name" value="Plug_dom"/>
</dbReference>
<protein>
    <submittedName>
        <fullName evidence="16">Iron complex outermembrane recepter protein</fullName>
    </submittedName>
</protein>
<evidence type="ECO:0000313" key="16">
    <source>
        <dbReference type="EMBL" id="SKB40004.1"/>
    </source>
</evidence>
<keyword evidence="13" id="KW-0732">Signal</keyword>
<evidence type="ECO:0000256" key="2">
    <source>
        <dbReference type="ARBA" id="ARBA00022448"/>
    </source>
</evidence>
<keyword evidence="5 11" id="KW-0812">Transmembrane</keyword>
<evidence type="ECO:0000256" key="10">
    <source>
        <dbReference type="ARBA" id="ARBA00023237"/>
    </source>
</evidence>
<evidence type="ECO:0000256" key="4">
    <source>
        <dbReference type="ARBA" id="ARBA00022496"/>
    </source>
</evidence>
<dbReference type="PROSITE" id="PS52016">
    <property type="entry name" value="TONB_DEPENDENT_REC_3"/>
    <property type="match status" value="1"/>
</dbReference>
<dbReference type="Pfam" id="PF07715">
    <property type="entry name" value="Plug"/>
    <property type="match status" value="1"/>
</dbReference>
<evidence type="ECO:0000313" key="17">
    <source>
        <dbReference type="Proteomes" id="UP000189818"/>
    </source>
</evidence>
<gene>
    <name evidence="16" type="ORF">SAMN06295920_102319</name>
</gene>
<accession>A0A1T5AYG7</accession>
<keyword evidence="17" id="KW-1185">Reference proteome</keyword>
<comment type="subcellular location">
    <subcellularLocation>
        <location evidence="1 11">Cell outer membrane</location>
        <topology evidence="1 11">Multi-pass membrane protein</topology>
    </subcellularLocation>
</comment>
<keyword evidence="9 11" id="KW-0472">Membrane</keyword>
<keyword evidence="4" id="KW-0410">Iron transport</keyword>
<evidence type="ECO:0000256" key="7">
    <source>
        <dbReference type="ARBA" id="ARBA00023065"/>
    </source>
</evidence>
<dbReference type="STRING" id="439228.SAMN06295920_102319"/>
<feature type="signal peptide" evidence="13">
    <location>
        <begin position="1"/>
        <end position="30"/>
    </location>
</feature>
<keyword evidence="10 11" id="KW-0998">Cell outer membrane</keyword>
<dbReference type="InterPro" id="IPR036942">
    <property type="entry name" value="Beta-barrel_TonB_sf"/>
</dbReference>
<dbReference type="GO" id="GO:0009279">
    <property type="term" value="C:cell outer membrane"/>
    <property type="evidence" value="ECO:0007669"/>
    <property type="project" value="UniProtKB-SubCell"/>
</dbReference>
<name>A0A1T5AYG7_9SPHN</name>
<sequence>MIQRTKALRLLAAATALTTVALPQAGFAQAADTPAADVSDAGDMGEIVVTARRREESLIDVPISVSAISGDALSRTGAIDITTLQDKTPNMTLQVARGSNSTLIAFIRGIGQQDPVWGFEPGVGLYVDDVYIARPQGAVLDIFDIDRVEVLRGPQGTLYGRNTIGGAIKYVTRRLSHDFEAKIRASYGSYNQREVVASVTVPLTDTFSIGGAVAYYKRDGFGRNLFTGAEHYNKDVLAGRVSAEWTPTDQLSVRLAADETRDNSNPRHGYRLLPNGGLPDFNPIGDVYDTRAGVGDDNKVVTKGVSGTIEYAASDLLTLKSITAYRKGHTDTVIDFDGTPGPVLDIPSFYKDHQFTQEFQALLQSDRVQGVFGLYYLNGSASGAFDTVIGNANLTTLTSGDVDTKSYAAFADVSVKLSDQFSVSVGGRYTSDKREGTVFRADYLGLRSPLFGRPTAVPFRIRTDYTNSRTDKKFTPRLSLSYKPVEDVNLYASWSRGYKSGGFDPRGDAIFTPGTVNGYKPETVTAYEAGMKGAFLDRTLFVNVAGFYSDYKDQQVTTQFLSGATVVSSVDNVGKSRIYGWELELRAVPDRDFQVQASVGYTNAKFKEFLTLDPLTLKVRDFADERVFQNTPKYTANVSATLGHDFDGLGRVTITPALSFRSGYSLFEVPNPVLDQKAYELVDLSIVWTSPDKRFSISGHGRNLFDRKYRVGGYNFPGALTGNSVIGFYGPPRTFTVTGEVRF</sequence>
<reference evidence="17" key="1">
    <citation type="submission" date="2017-02" db="EMBL/GenBank/DDBJ databases">
        <authorList>
            <person name="Varghese N."/>
            <person name="Submissions S."/>
        </authorList>
    </citation>
    <scope>NUCLEOTIDE SEQUENCE [LARGE SCALE GENOMIC DNA]</scope>
    <source>
        <strain evidence="17">UM2</strain>
    </source>
</reference>
<evidence type="ECO:0000256" key="8">
    <source>
        <dbReference type="ARBA" id="ARBA00023077"/>
    </source>
</evidence>
<dbReference type="InterPro" id="IPR000531">
    <property type="entry name" value="Beta-barrel_TonB"/>
</dbReference>
<evidence type="ECO:0000256" key="12">
    <source>
        <dbReference type="RuleBase" id="RU003357"/>
    </source>
</evidence>
<dbReference type="EMBL" id="FUYM01000002">
    <property type="protein sequence ID" value="SKB40004.1"/>
    <property type="molecule type" value="Genomic_DNA"/>
</dbReference>
<proteinExistence type="inferred from homology"/>
<dbReference type="Gene3D" id="2.40.170.20">
    <property type="entry name" value="TonB-dependent receptor, beta-barrel domain"/>
    <property type="match status" value="1"/>
</dbReference>
<feature type="domain" description="TonB-dependent receptor plug" evidence="15">
    <location>
        <begin position="58"/>
        <end position="167"/>
    </location>
</feature>